<comment type="similarity">
    <text evidence="3">Belongs to the bacterial flagellin family.</text>
</comment>
<feature type="domain" description="Flagellin N-terminal" evidence="7">
    <location>
        <begin position="5"/>
        <end position="141"/>
    </location>
</feature>
<feature type="coiled-coil region" evidence="6">
    <location>
        <begin position="68"/>
        <end position="95"/>
    </location>
</feature>
<keyword evidence="9" id="KW-0282">Flagellum</keyword>
<dbReference type="Gene3D" id="1.20.1330.10">
    <property type="entry name" value="f41 fragment of flagellin, N-terminal domain"/>
    <property type="match status" value="2"/>
</dbReference>
<reference evidence="9 10" key="1">
    <citation type="submission" date="2021-03" db="EMBL/GenBank/DDBJ databases">
        <title>Lysobacter sp. nov. isolated from soil of gangwondo yeongwol, south Korea.</title>
        <authorList>
            <person name="Kim K.R."/>
            <person name="Kim K.H."/>
            <person name="Jeon C.O."/>
        </authorList>
    </citation>
    <scope>NUCLEOTIDE SEQUENCE [LARGE SCALE GENOMIC DNA]</scope>
    <source>
        <strain evidence="9 10">R19</strain>
    </source>
</reference>
<keyword evidence="6" id="KW-0175">Coiled coil</keyword>
<feature type="domain" description="Flagellin C-terminal" evidence="8">
    <location>
        <begin position="324"/>
        <end position="397"/>
    </location>
</feature>
<evidence type="ECO:0000313" key="10">
    <source>
        <dbReference type="Proteomes" id="UP000639274"/>
    </source>
</evidence>
<accession>A0A975AS20</accession>
<dbReference type="Pfam" id="PF00700">
    <property type="entry name" value="Flagellin_C"/>
    <property type="match status" value="1"/>
</dbReference>
<organism evidence="9 10">
    <name type="scientific">Agrilutibacter solisilvae</name>
    <dbReference type="NCBI Taxonomy" id="2763317"/>
    <lineage>
        <taxon>Bacteria</taxon>
        <taxon>Pseudomonadati</taxon>
        <taxon>Pseudomonadota</taxon>
        <taxon>Gammaproteobacteria</taxon>
        <taxon>Lysobacterales</taxon>
        <taxon>Lysobacteraceae</taxon>
        <taxon>Agrilutibacter</taxon>
    </lineage>
</organism>
<keyword evidence="9" id="KW-0966">Cell projection</keyword>
<evidence type="ECO:0000313" key="9">
    <source>
        <dbReference type="EMBL" id="QSX77619.1"/>
    </source>
</evidence>
<keyword evidence="4" id="KW-0964">Secreted</keyword>
<evidence type="ECO:0000259" key="7">
    <source>
        <dbReference type="Pfam" id="PF00669"/>
    </source>
</evidence>
<evidence type="ECO:0000259" key="8">
    <source>
        <dbReference type="Pfam" id="PF00700"/>
    </source>
</evidence>
<dbReference type="GO" id="GO:0071973">
    <property type="term" value="P:bacterial-type flagellum-dependent cell motility"/>
    <property type="evidence" value="ECO:0007669"/>
    <property type="project" value="InterPro"/>
</dbReference>
<comment type="subcellular location">
    <subcellularLocation>
        <location evidence="1">Bacterial flagellum</location>
    </subcellularLocation>
    <subcellularLocation>
        <location evidence="2">Secreted</location>
    </subcellularLocation>
</comment>
<dbReference type="InterPro" id="IPR013384">
    <property type="entry name" value="Flagell_FlgL"/>
</dbReference>
<name>A0A975AS20_9GAMM</name>
<dbReference type="NCBIfam" id="TIGR02550">
    <property type="entry name" value="flagell_flgL"/>
    <property type="match status" value="1"/>
</dbReference>
<protein>
    <submittedName>
        <fullName evidence="9">Flagellar hook-associated protein FlgL</fullName>
    </submittedName>
</protein>
<dbReference type="PANTHER" id="PTHR42792:SF1">
    <property type="entry name" value="FLAGELLAR HOOK-ASSOCIATED PROTEIN 3"/>
    <property type="match status" value="1"/>
</dbReference>
<dbReference type="RefSeq" id="WP_200612801.1">
    <property type="nucleotide sequence ID" value="NZ_CP071518.1"/>
</dbReference>
<evidence type="ECO:0000256" key="3">
    <source>
        <dbReference type="ARBA" id="ARBA00005709"/>
    </source>
</evidence>
<dbReference type="InterPro" id="IPR001029">
    <property type="entry name" value="Flagellin_N"/>
</dbReference>
<evidence type="ECO:0000256" key="2">
    <source>
        <dbReference type="ARBA" id="ARBA00004613"/>
    </source>
</evidence>
<dbReference type="Pfam" id="PF00669">
    <property type="entry name" value="Flagellin_N"/>
    <property type="match status" value="1"/>
</dbReference>
<dbReference type="PANTHER" id="PTHR42792">
    <property type="entry name" value="FLAGELLIN"/>
    <property type="match status" value="1"/>
</dbReference>
<dbReference type="PRINTS" id="PR00207">
    <property type="entry name" value="FLAGELLIN"/>
</dbReference>
<dbReference type="GO" id="GO:0005198">
    <property type="term" value="F:structural molecule activity"/>
    <property type="evidence" value="ECO:0007669"/>
    <property type="project" value="InterPro"/>
</dbReference>
<dbReference type="SUPFAM" id="SSF64518">
    <property type="entry name" value="Phase 1 flagellin"/>
    <property type="match status" value="1"/>
</dbReference>
<sequence length="405" mass="42493">MTLRISTAALYQQGLQGLLKRQDDVARAQRQLVTGNKLERAADDPSGMAQAQRLDHAVARLEQFGANAGLLENRLRSQEQALSEVNDKLVRARELAIQANSPVLSAADRKSIANDLRAIRADLLGIANRDDGTGRRLFAGNRDGVVPFTESAGSVVYAGDDGRNQVEVAPDLSLQDTDPGSDVFLRVRTGDGLVRGSAAASNAGNGVLQATSVSDPTAWAGRRLTVEFTAPDAYRVLDDTGATIATGTYAAPTSSASTTISSAGVQLTLTGAPAANDRFTVERAPVRDVFATLQGLADALDAPAVTPSGMAQRDNAVGAAISDLGTAQDHMLAVRSSTGIRLASLDTASDVREGTDISLAQSLSHLRDVDYAEAASRLTLQLTALEAAQKTMLRIQGNSLFDKLG</sequence>
<keyword evidence="5" id="KW-0975">Bacterial flagellum</keyword>
<dbReference type="Proteomes" id="UP000639274">
    <property type="component" value="Chromosome"/>
</dbReference>
<evidence type="ECO:0000256" key="1">
    <source>
        <dbReference type="ARBA" id="ARBA00004365"/>
    </source>
</evidence>
<evidence type="ECO:0000256" key="4">
    <source>
        <dbReference type="ARBA" id="ARBA00022525"/>
    </source>
</evidence>
<dbReference type="AlphaFoldDB" id="A0A975AS20"/>
<proteinExistence type="inferred from homology"/>
<dbReference type="InterPro" id="IPR001492">
    <property type="entry name" value="Flagellin"/>
</dbReference>
<dbReference type="GO" id="GO:0005576">
    <property type="term" value="C:extracellular region"/>
    <property type="evidence" value="ECO:0007669"/>
    <property type="project" value="UniProtKB-SubCell"/>
</dbReference>
<evidence type="ECO:0000256" key="6">
    <source>
        <dbReference type="SAM" id="Coils"/>
    </source>
</evidence>
<dbReference type="GO" id="GO:0009424">
    <property type="term" value="C:bacterial-type flagellum hook"/>
    <property type="evidence" value="ECO:0007669"/>
    <property type="project" value="InterPro"/>
</dbReference>
<dbReference type="InterPro" id="IPR046358">
    <property type="entry name" value="Flagellin_C"/>
</dbReference>
<gene>
    <name evidence="9" type="primary">flgL</name>
    <name evidence="9" type="ORF">I8J32_012815</name>
</gene>
<keyword evidence="9" id="KW-0969">Cilium</keyword>
<evidence type="ECO:0000256" key="5">
    <source>
        <dbReference type="ARBA" id="ARBA00023143"/>
    </source>
</evidence>
<dbReference type="KEGG" id="lsf:I8J32_012815"/>
<dbReference type="EMBL" id="CP071518">
    <property type="protein sequence ID" value="QSX77619.1"/>
    <property type="molecule type" value="Genomic_DNA"/>
</dbReference>
<keyword evidence="10" id="KW-1185">Reference proteome</keyword>